<gene>
    <name evidence="2" type="ORF">FEE95_12115</name>
</gene>
<dbReference type="SUPFAM" id="SSF63825">
    <property type="entry name" value="YWTD domain"/>
    <property type="match status" value="1"/>
</dbReference>
<feature type="signal peptide" evidence="1">
    <location>
        <begin position="1"/>
        <end position="19"/>
    </location>
</feature>
<reference evidence="2 3" key="1">
    <citation type="submission" date="2019-05" db="EMBL/GenBank/DDBJ databases">
        <authorList>
            <person name="Zhang J.-Y."/>
            <person name="Feg X."/>
            <person name="Du Z.-J."/>
        </authorList>
    </citation>
    <scope>NUCLEOTIDE SEQUENCE [LARGE SCALE GENOMIC DNA]</scope>
    <source>
        <strain evidence="2 3">RZ26</strain>
    </source>
</reference>
<evidence type="ECO:0000313" key="2">
    <source>
        <dbReference type="EMBL" id="TMM57227.1"/>
    </source>
</evidence>
<name>A0A5S3PR57_9FLAO</name>
<evidence type="ECO:0000313" key="3">
    <source>
        <dbReference type="Proteomes" id="UP000310314"/>
    </source>
</evidence>
<dbReference type="RefSeq" id="WP_138658209.1">
    <property type="nucleotide sequence ID" value="NZ_VATY01000002.1"/>
</dbReference>
<evidence type="ECO:0000256" key="1">
    <source>
        <dbReference type="SAM" id="SignalP"/>
    </source>
</evidence>
<accession>A0A5S3PR57</accession>
<dbReference type="OrthoDB" id="814028at2"/>
<protein>
    <recommendedName>
        <fullName evidence="4">LVIVD repeat-containing protein</fullName>
    </recommendedName>
</protein>
<dbReference type="AlphaFoldDB" id="A0A5S3PR57"/>
<comment type="caution">
    <text evidence="2">The sequence shown here is derived from an EMBL/GenBank/DDBJ whole genome shotgun (WGS) entry which is preliminary data.</text>
</comment>
<proteinExistence type="predicted"/>
<evidence type="ECO:0008006" key="4">
    <source>
        <dbReference type="Google" id="ProtNLM"/>
    </source>
</evidence>
<keyword evidence="3" id="KW-1185">Reference proteome</keyword>
<dbReference type="PROSITE" id="PS51257">
    <property type="entry name" value="PROKAR_LIPOPROTEIN"/>
    <property type="match status" value="1"/>
</dbReference>
<feature type="chain" id="PRO_5024429770" description="LVIVD repeat-containing protein" evidence="1">
    <location>
        <begin position="20"/>
        <end position="545"/>
    </location>
</feature>
<dbReference type="Proteomes" id="UP000310314">
    <property type="component" value="Unassembled WGS sequence"/>
</dbReference>
<organism evidence="2 3">
    <name type="scientific">Maribacter algarum</name>
    <name type="common">ex Zhang et al. 2020</name>
    <dbReference type="NCBI Taxonomy" id="2578118"/>
    <lineage>
        <taxon>Bacteria</taxon>
        <taxon>Pseudomonadati</taxon>
        <taxon>Bacteroidota</taxon>
        <taxon>Flavobacteriia</taxon>
        <taxon>Flavobacteriales</taxon>
        <taxon>Flavobacteriaceae</taxon>
        <taxon>Maribacter</taxon>
    </lineage>
</organism>
<dbReference type="EMBL" id="VATY01000002">
    <property type="protein sequence ID" value="TMM57227.1"/>
    <property type="molecule type" value="Genomic_DNA"/>
</dbReference>
<keyword evidence="1" id="KW-0732">Signal</keyword>
<sequence length="545" mass="58083">MKKVSLTALAVFFFAVSCSDETTIYSDPQSDVLLESSQAVLESSIVYDNAGVIDITEEATLSGRSSKNDEDQLAGDYPLTLVAQVAAPSRSGAENLTAAHVDLVDDYAYVAYNTVEDGYSGAIDIINVSDPTNPRITSRIYYTNADINSVKYENGYVYAVGGFDSEKSATIDFNSFVGKIPVSGGRFDLSNITYGFQEGFNATDVKTTSNSILVTSGKDGFLKSYSKNDLSAINEAPFADLRSIAINGSTIAVLNAAEGVSILDSNFNTTKEISISSDFGDFSKRTIDFSGENIVVAEGSRGAGIYNMSTGNLIEYVPILINPEGVDPANVVTNAVAKNENVLLMANGGAGLCLSEDQGDNTDLVGIIELSGSTNFVASKGDYIFAASGKSGLQIIKLNRPSDSLEASCADIPVYSGQRNLNVNEGENLAYRGSKRFNSVNVSGELLLCGSWTVSNDTNINDNASFSMNGTYVVGRNNKRKDIKVNENGIFRVEGNLTIYGDLVLNDGATIEFLGSDSVVNIFGEVKKASTAEVIGTFDDVRNKF</sequence>